<evidence type="ECO:0000313" key="3">
    <source>
        <dbReference type="Proteomes" id="UP000003980"/>
    </source>
</evidence>
<dbReference type="SMART" id="SM01118">
    <property type="entry name" value="CYTH"/>
    <property type="match status" value="1"/>
</dbReference>
<dbReference type="EMBL" id="JH597768">
    <property type="protein sequence ID" value="EHP69509.1"/>
    <property type="molecule type" value="Genomic_DNA"/>
</dbReference>
<dbReference type="Pfam" id="PF01928">
    <property type="entry name" value="CYTH"/>
    <property type="match status" value="1"/>
</dbReference>
<evidence type="ECO:0000313" key="2">
    <source>
        <dbReference type="EMBL" id="EHP69509.1"/>
    </source>
</evidence>
<dbReference type="eggNOG" id="arCOG01723">
    <property type="taxonomic scope" value="Archaea"/>
</dbReference>
<keyword evidence="3" id="KW-1185">Reference proteome</keyword>
<dbReference type="AlphaFoldDB" id="H2C6T2"/>
<gene>
    <name evidence="2" type="ORF">MetMK1DRAFT_00022750</name>
</gene>
<reference evidence="2 3" key="1">
    <citation type="submission" date="2012-01" db="EMBL/GenBank/DDBJ databases">
        <title>Improved High-Quality Draft sequence of Metallosphaera yellowstonensis MK1.</title>
        <authorList>
            <consortium name="US DOE Joint Genome Institute"/>
            <person name="Lucas S."/>
            <person name="Han J."/>
            <person name="Cheng J.-F."/>
            <person name="Goodwin L."/>
            <person name="Pitluck S."/>
            <person name="Peters L."/>
            <person name="Teshima H."/>
            <person name="Detter J.C."/>
            <person name="Han C."/>
            <person name="Tapia R."/>
            <person name="Land M."/>
            <person name="Hauser L."/>
            <person name="Kyrpides N."/>
            <person name="Kozubal M."/>
            <person name="Macur R.E."/>
            <person name="Jay Z."/>
            <person name="Inskeep W."/>
            <person name="Woyke T."/>
        </authorList>
    </citation>
    <scope>NUCLEOTIDE SEQUENCE [LARGE SCALE GENOMIC DNA]</scope>
    <source>
        <strain evidence="2 3">MK1</strain>
    </source>
</reference>
<dbReference type="PROSITE" id="PS51707">
    <property type="entry name" value="CYTH"/>
    <property type="match status" value="1"/>
</dbReference>
<feature type="domain" description="CYTH" evidence="1">
    <location>
        <begin position="4"/>
        <end position="175"/>
    </location>
</feature>
<dbReference type="SUPFAM" id="SSF55154">
    <property type="entry name" value="CYTH-like phosphatases"/>
    <property type="match status" value="1"/>
</dbReference>
<evidence type="ECO:0000259" key="1">
    <source>
        <dbReference type="PROSITE" id="PS51707"/>
    </source>
</evidence>
<dbReference type="NCBIfam" id="TIGR00318">
    <property type="entry name" value="cyaB"/>
    <property type="match status" value="1"/>
</dbReference>
<dbReference type="PANTHER" id="PTHR21028:SF2">
    <property type="entry name" value="CYTH DOMAIN-CONTAINING PROTEIN"/>
    <property type="match status" value="1"/>
</dbReference>
<dbReference type="Proteomes" id="UP000003980">
    <property type="component" value="Unassembled WGS sequence"/>
</dbReference>
<organism evidence="2 3">
    <name type="scientific">Metallosphaera yellowstonensis MK1</name>
    <dbReference type="NCBI Taxonomy" id="671065"/>
    <lineage>
        <taxon>Archaea</taxon>
        <taxon>Thermoproteota</taxon>
        <taxon>Thermoprotei</taxon>
        <taxon>Sulfolobales</taxon>
        <taxon>Sulfolobaceae</taxon>
        <taxon>Metallosphaera</taxon>
    </lineage>
</organism>
<name>H2C6T2_9CREN</name>
<dbReference type="OrthoDB" id="46040at2157"/>
<dbReference type="CDD" id="cd07890">
    <property type="entry name" value="CYTH-like_AC_IV-like"/>
    <property type="match status" value="1"/>
</dbReference>
<dbReference type="InterPro" id="IPR033469">
    <property type="entry name" value="CYTH-like_dom_sf"/>
</dbReference>
<dbReference type="InterPro" id="IPR023577">
    <property type="entry name" value="CYTH_domain"/>
</dbReference>
<dbReference type="Gene3D" id="2.40.320.10">
    <property type="entry name" value="Hypothetical Protein Pfu-838710-001"/>
    <property type="match status" value="1"/>
</dbReference>
<dbReference type="PANTHER" id="PTHR21028">
    <property type="entry name" value="SI:CH211-156B7.4"/>
    <property type="match status" value="1"/>
</dbReference>
<accession>H2C6T2</accession>
<proteinExistence type="predicted"/>
<dbReference type="HOGENOM" id="CLU_105244_2_0_2"/>
<dbReference type="STRING" id="671065.MetMK1DRAFT_00022750"/>
<dbReference type="InterPro" id="IPR008173">
    <property type="entry name" value="Adenylyl_cyclase_CyaB"/>
</dbReference>
<protein>
    <submittedName>
        <fullName evidence="2">Adenylyl cyclase CyaB, putative</fullName>
    </submittedName>
</protein>
<sequence>MTGIIEREIKVKLLEDPETFMRNLMGMGFRFKGKEEQEDIYFNGLDRDFRKTDEALRLRIVNGEVELTYKGPKLGRMTKSREEVSVRVWDRDGILRIMERLGYKPASKVRKRRYILEKDNFLVCIDTVEGLGDFVEIEGVNVTEEELVKFFEELRDKLKVFGEVITKSYLELKVEKYGDNSDSH</sequence>